<organism evidence="1 2">
    <name type="scientific">Holotrichia oblita</name>
    <name type="common">Chafer beetle</name>
    <dbReference type="NCBI Taxonomy" id="644536"/>
    <lineage>
        <taxon>Eukaryota</taxon>
        <taxon>Metazoa</taxon>
        <taxon>Ecdysozoa</taxon>
        <taxon>Arthropoda</taxon>
        <taxon>Hexapoda</taxon>
        <taxon>Insecta</taxon>
        <taxon>Pterygota</taxon>
        <taxon>Neoptera</taxon>
        <taxon>Endopterygota</taxon>
        <taxon>Coleoptera</taxon>
        <taxon>Polyphaga</taxon>
        <taxon>Scarabaeiformia</taxon>
        <taxon>Scarabaeidae</taxon>
        <taxon>Melolonthinae</taxon>
        <taxon>Holotrichia</taxon>
    </lineage>
</organism>
<reference evidence="1" key="1">
    <citation type="submission" date="2022-04" db="EMBL/GenBank/DDBJ databases">
        <title>Chromosome-scale genome assembly of Holotrichia oblita Faldermann.</title>
        <authorList>
            <person name="Rongchong L."/>
        </authorList>
    </citation>
    <scope>NUCLEOTIDE SEQUENCE</scope>
    <source>
        <strain evidence="1">81SQS9</strain>
    </source>
</reference>
<gene>
    <name evidence="1" type="ORF">MML48_8g00021172</name>
</gene>
<accession>A0ACB9SLB9</accession>
<evidence type="ECO:0000313" key="1">
    <source>
        <dbReference type="EMBL" id="KAI4455995.1"/>
    </source>
</evidence>
<evidence type="ECO:0000313" key="2">
    <source>
        <dbReference type="Proteomes" id="UP001056778"/>
    </source>
</evidence>
<comment type="caution">
    <text evidence="1">The sequence shown here is derived from an EMBL/GenBank/DDBJ whole genome shotgun (WGS) entry which is preliminary data.</text>
</comment>
<dbReference type="EMBL" id="CM043022">
    <property type="protein sequence ID" value="KAI4455995.1"/>
    <property type="molecule type" value="Genomic_DNA"/>
</dbReference>
<sequence>MAGCCNDSSNHVVVMVRHGKHEAIAAGVTIKNSGYKFHIAYTSVLTRAEVTLDTILNRIDQPNLEVVRSWRLNERHYGALTGLSKTETANKFGEEQVKLWRRSYDVPPPPMQEDHPYYKQIREDPRYAEGPDDGEFPSSESLKMTSERTLPFWKQTIGPEVRSGKTRFNRIPFVYTLDDKLHPLPGESMKFLGDEAVIKKAIEDVKNQRRSTLKK</sequence>
<proteinExistence type="predicted"/>
<keyword evidence="2" id="KW-1185">Reference proteome</keyword>
<dbReference type="Proteomes" id="UP001056778">
    <property type="component" value="Chromosome 8"/>
</dbReference>
<protein>
    <submittedName>
        <fullName evidence="1">Phosphoglycerate mutase</fullName>
    </submittedName>
</protein>
<name>A0ACB9SLB9_HOLOL</name>